<dbReference type="PANTHER" id="PTHR14218">
    <property type="entry name" value="PROTEASE S8 TRIPEPTIDYL PEPTIDASE I CLN2"/>
    <property type="match status" value="1"/>
</dbReference>
<dbReference type="InterPro" id="IPR023828">
    <property type="entry name" value="Peptidase_S8_Ser-AS"/>
</dbReference>
<dbReference type="InterPro" id="IPR036116">
    <property type="entry name" value="FN3_sf"/>
</dbReference>
<dbReference type="Pfam" id="PF09286">
    <property type="entry name" value="Pro-kuma_activ"/>
    <property type="match status" value="1"/>
</dbReference>
<dbReference type="PANTHER" id="PTHR14218:SF15">
    <property type="entry name" value="TRIPEPTIDYL-PEPTIDASE 1"/>
    <property type="match status" value="1"/>
</dbReference>
<organism evidence="8 9">
    <name type="scientific">Capsulimonas corticalis</name>
    <dbReference type="NCBI Taxonomy" id="2219043"/>
    <lineage>
        <taxon>Bacteria</taxon>
        <taxon>Bacillati</taxon>
        <taxon>Armatimonadota</taxon>
        <taxon>Armatimonadia</taxon>
        <taxon>Capsulimonadales</taxon>
        <taxon>Capsulimonadaceae</taxon>
        <taxon>Capsulimonas</taxon>
    </lineage>
</organism>
<evidence type="ECO:0000256" key="1">
    <source>
        <dbReference type="ARBA" id="ARBA00001913"/>
    </source>
</evidence>
<evidence type="ECO:0000313" key="8">
    <source>
        <dbReference type="EMBL" id="BDI31817.1"/>
    </source>
</evidence>
<evidence type="ECO:0000256" key="7">
    <source>
        <dbReference type="ARBA" id="ARBA00023145"/>
    </source>
</evidence>
<dbReference type="Gene3D" id="2.60.40.10">
    <property type="entry name" value="Immunoglobulins"/>
    <property type="match status" value="1"/>
</dbReference>
<dbReference type="InterPro" id="IPR003961">
    <property type="entry name" value="FN3_dom"/>
</dbReference>
<dbReference type="AlphaFoldDB" id="A0A402D3P9"/>
<keyword evidence="2" id="KW-0645">Protease</keyword>
<name>A0A402D3P9_9BACT</name>
<accession>A0A402D3P9</accession>
<sequence>MAYSHAVGAVSSTQTVNLALGLPVHDQQGLDDLINRLYDPKDPLYGKYLKPAEFAQRFSPTQEQYDALAAYYQARGFQVTGRHANRLLLDVSAPASVVSSTFGVKLGYYQEPSGRVFYSADREPEVPTPSGVPVATVIGLDNAAVIQTFHRALSPVDRMTVTPSIGTGLGGGLSPSDIKHAYSLDSVTQTGTGQKLALVELDGYDPADVTTYETTYGLTHVPLQDVSVDNASGPPNSPDGQGEVTLDIELQAALAPGAAKILVYRGQPTVVSLANTYAAIADDNLAPSISCSWGVGEVVSAFSFFNQERAIFQQMATQGQSFFAASGDSGAYNDGADLSVSDPASQPEVIGVGGTTLALNGTDYGAESAWGDPSDKRRSQFGAGGGGGVSALWPKQSYQTGFGISSTARNVPDVSLDSDPNTGYSIYFQGQWTVFGGTSCAAPLWSAYAALVNQKRVADGRTTLGFANKVLYPIALTNSYSTIFHDINDGSTNLFYPATTGYDNATGLGSFIGNTLFAALAPPLIPAPNAPTGVSATPGSAVVLLKWTAVPTAKTYTVWRANVSGGPYVQYGATTLTYYYSPGVVNGTRYYYVITASNEGGTSPNSAEVSAVPASAGGSLVSLVIPVKIAAGVQTYGTVTLSAPAPAGGSGIHLSSTNRSVLLVDGQLNIPAGATSASFAIRTLMVNSPVNVNVAASLDSTVLIAPTTVLVAAVPASLTIAPNQVIAGVRPTATVTLSTVAPAGGALVTLLSSDTNSAGVYYGVVVPAGATSATFPVTTKFVASTKVVTITAASNGVTVGANLTITPAPALLSIALDKTSIISGTRATATVTLTAPATPGGVIVNLASDTSSVTVLSAIKVLEGETTASIPVVSHTGYAAIGAKITATLRDTSKTATLNVTLPVVLTSLTIAPTSVVAGASATGTVQLSYAPTADTLITLTSNVSGVKAFSSVTVPAGYTTANFSITTKTGMTPALATISATLNSVSKTATLNVTAAAAAKG</sequence>
<dbReference type="PROSITE" id="PS00138">
    <property type="entry name" value="SUBTILASE_SER"/>
    <property type="match status" value="1"/>
</dbReference>
<keyword evidence="7" id="KW-0865">Zymogen</keyword>
<dbReference type="SUPFAM" id="SSF52743">
    <property type="entry name" value="Subtilisin-like"/>
    <property type="match status" value="1"/>
</dbReference>
<dbReference type="InterPro" id="IPR013783">
    <property type="entry name" value="Ig-like_fold"/>
</dbReference>
<evidence type="ECO:0000256" key="2">
    <source>
        <dbReference type="ARBA" id="ARBA00022670"/>
    </source>
</evidence>
<dbReference type="SMART" id="SM00944">
    <property type="entry name" value="Pro-kuma_activ"/>
    <property type="match status" value="1"/>
</dbReference>
<dbReference type="CDD" id="cd11377">
    <property type="entry name" value="Pro-peptidase_S53"/>
    <property type="match status" value="1"/>
</dbReference>
<dbReference type="KEGG" id="ccot:CCAX7_38680"/>
<gene>
    <name evidence="8" type="ORF">CCAX7_38680</name>
</gene>
<evidence type="ECO:0000256" key="6">
    <source>
        <dbReference type="ARBA" id="ARBA00022837"/>
    </source>
</evidence>
<dbReference type="InterPro" id="IPR050819">
    <property type="entry name" value="Tripeptidyl-peptidase_I"/>
</dbReference>
<proteinExistence type="predicted"/>
<keyword evidence="3" id="KW-0479">Metal-binding</keyword>
<dbReference type="PROSITE" id="PS50853">
    <property type="entry name" value="FN3"/>
    <property type="match status" value="1"/>
</dbReference>
<reference evidence="8 9" key="1">
    <citation type="journal article" date="2019" name="Int. J. Syst. Evol. Microbiol.">
        <title>Capsulimonas corticalis gen. nov., sp. nov., an aerobic capsulated bacterium, of a novel bacterial order, Capsulimonadales ord. nov., of the class Armatimonadia of the phylum Armatimonadetes.</title>
        <authorList>
            <person name="Li J."/>
            <person name="Kudo C."/>
            <person name="Tonouchi A."/>
        </authorList>
    </citation>
    <scope>NUCLEOTIDE SEQUENCE [LARGE SCALE GENOMIC DNA]</scope>
    <source>
        <strain evidence="8 9">AX-7</strain>
    </source>
</reference>
<evidence type="ECO:0000256" key="3">
    <source>
        <dbReference type="ARBA" id="ARBA00022723"/>
    </source>
</evidence>
<dbReference type="CDD" id="cd00063">
    <property type="entry name" value="FN3"/>
    <property type="match status" value="1"/>
</dbReference>
<dbReference type="InterPro" id="IPR036852">
    <property type="entry name" value="Peptidase_S8/S53_dom_sf"/>
</dbReference>
<comment type="cofactor">
    <cofactor evidence="1">
        <name>Ca(2+)</name>
        <dbReference type="ChEBI" id="CHEBI:29108"/>
    </cofactor>
</comment>
<keyword evidence="9" id="KW-1185">Reference proteome</keyword>
<dbReference type="SUPFAM" id="SSF54897">
    <property type="entry name" value="Protease propeptides/inhibitors"/>
    <property type="match status" value="1"/>
</dbReference>
<evidence type="ECO:0000256" key="4">
    <source>
        <dbReference type="ARBA" id="ARBA00022801"/>
    </source>
</evidence>
<keyword evidence="4" id="KW-0378">Hydrolase</keyword>
<dbReference type="GO" id="GO:0006508">
    <property type="term" value="P:proteolysis"/>
    <property type="evidence" value="ECO:0007669"/>
    <property type="project" value="UniProtKB-KW"/>
</dbReference>
<dbReference type="InterPro" id="IPR015366">
    <property type="entry name" value="S53_propep"/>
</dbReference>
<evidence type="ECO:0000313" key="9">
    <source>
        <dbReference type="Proteomes" id="UP000287394"/>
    </source>
</evidence>
<dbReference type="Gene3D" id="3.40.50.200">
    <property type="entry name" value="Peptidase S8/S53 domain"/>
    <property type="match status" value="1"/>
</dbReference>
<dbReference type="EMBL" id="AP025739">
    <property type="protein sequence ID" value="BDI31817.1"/>
    <property type="molecule type" value="Genomic_DNA"/>
</dbReference>
<dbReference type="Proteomes" id="UP000287394">
    <property type="component" value="Chromosome"/>
</dbReference>
<dbReference type="GO" id="GO:0046872">
    <property type="term" value="F:metal ion binding"/>
    <property type="evidence" value="ECO:0007669"/>
    <property type="project" value="UniProtKB-KW"/>
</dbReference>
<protein>
    <submittedName>
        <fullName evidence="8">Uncharacterized protein</fullName>
    </submittedName>
</protein>
<dbReference type="GO" id="GO:0008240">
    <property type="term" value="F:tripeptidyl-peptidase activity"/>
    <property type="evidence" value="ECO:0007669"/>
    <property type="project" value="TreeGrafter"/>
</dbReference>
<dbReference type="InterPro" id="IPR030400">
    <property type="entry name" value="Sedolisin_dom"/>
</dbReference>
<dbReference type="PROSITE" id="PS51695">
    <property type="entry name" value="SEDOLISIN"/>
    <property type="match status" value="1"/>
</dbReference>
<dbReference type="CDD" id="cd04056">
    <property type="entry name" value="Peptidases_S53"/>
    <property type="match status" value="1"/>
</dbReference>
<keyword evidence="5" id="KW-0720">Serine protease</keyword>
<keyword evidence="6" id="KW-0106">Calcium</keyword>
<dbReference type="GO" id="GO:0004252">
    <property type="term" value="F:serine-type endopeptidase activity"/>
    <property type="evidence" value="ECO:0007669"/>
    <property type="project" value="InterPro"/>
</dbReference>
<evidence type="ECO:0000256" key="5">
    <source>
        <dbReference type="ARBA" id="ARBA00022825"/>
    </source>
</evidence>
<dbReference type="SUPFAM" id="SSF49265">
    <property type="entry name" value="Fibronectin type III"/>
    <property type="match status" value="1"/>
</dbReference>